<dbReference type="Pfam" id="PF13184">
    <property type="entry name" value="KH_NusA_1st"/>
    <property type="match status" value="1"/>
</dbReference>
<evidence type="ECO:0000256" key="5">
    <source>
        <dbReference type="ARBA" id="ARBA00023015"/>
    </source>
</evidence>
<dbReference type="Gene3D" id="3.30.300.20">
    <property type="match status" value="2"/>
</dbReference>
<dbReference type="InterPro" id="IPR058582">
    <property type="entry name" value="KH_NusA_2nd"/>
</dbReference>
<dbReference type="GO" id="GO:0003723">
    <property type="term" value="F:RNA binding"/>
    <property type="evidence" value="ECO:0007669"/>
    <property type="project" value="UniProtKB-UniRule"/>
</dbReference>
<dbReference type="Gene3D" id="2.40.50.140">
    <property type="entry name" value="Nucleic acid-binding proteins"/>
    <property type="match status" value="1"/>
</dbReference>
<dbReference type="InterPro" id="IPR015946">
    <property type="entry name" value="KH_dom-like_a/b"/>
</dbReference>
<dbReference type="GO" id="GO:0000166">
    <property type="term" value="F:nucleotide binding"/>
    <property type="evidence" value="ECO:0007669"/>
    <property type="project" value="InterPro"/>
</dbReference>
<accession>A0A369C3K5</accession>
<dbReference type="AlphaFoldDB" id="A0A369C3K5"/>
<name>A0A369C3K5_9GAMM</name>
<evidence type="ECO:0000256" key="2">
    <source>
        <dbReference type="ARBA" id="ARBA00022490"/>
    </source>
</evidence>
<dbReference type="Pfam" id="PF26594">
    <property type="entry name" value="KH_NusA_2nd"/>
    <property type="match status" value="1"/>
</dbReference>
<dbReference type="InterPro" id="IPR003029">
    <property type="entry name" value="S1_domain"/>
</dbReference>
<keyword evidence="3 7" id="KW-0889">Transcription antitermination</keyword>
<dbReference type="GO" id="GO:0005829">
    <property type="term" value="C:cytosol"/>
    <property type="evidence" value="ECO:0007669"/>
    <property type="project" value="TreeGrafter"/>
</dbReference>
<evidence type="ECO:0000256" key="3">
    <source>
        <dbReference type="ARBA" id="ARBA00022814"/>
    </source>
</evidence>
<organism evidence="9 10">
    <name type="scientific">Thioalbus denitrificans</name>
    <dbReference type="NCBI Taxonomy" id="547122"/>
    <lineage>
        <taxon>Bacteria</taxon>
        <taxon>Pseudomonadati</taxon>
        <taxon>Pseudomonadota</taxon>
        <taxon>Gammaproteobacteria</taxon>
        <taxon>Chromatiales</taxon>
        <taxon>Ectothiorhodospiraceae</taxon>
        <taxon>Thioalbus</taxon>
    </lineage>
</organism>
<dbReference type="SUPFAM" id="SSF69705">
    <property type="entry name" value="Transcription factor NusA, N-terminal domain"/>
    <property type="match status" value="1"/>
</dbReference>
<evidence type="ECO:0000313" key="9">
    <source>
        <dbReference type="EMBL" id="RCX28353.1"/>
    </source>
</evidence>
<dbReference type="SUPFAM" id="SSF54814">
    <property type="entry name" value="Prokaryotic type KH domain (KH-domain type II)"/>
    <property type="match status" value="2"/>
</dbReference>
<dbReference type="InterPro" id="IPR013735">
    <property type="entry name" value="TF_NusA_N"/>
</dbReference>
<dbReference type="GO" id="GO:0031564">
    <property type="term" value="P:transcription antitermination"/>
    <property type="evidence" value="ECO:0007669"/>
    <property type="project" value="UniProtKB-UniRule"/>
</dbReference>
<dbReference type="InterPro" id="IPR025249">
    <property type="entry name" value="TF_NusA_KH_1st"/>
</dbReference>
<comment type="subcellular location">
    <subcellularLocation>
        <location evidence="7">Cytoplasm</location>
    </subcellularLocation>
</comment>
<dbReference type="InterPro" id="IPR010995">
    <property type="entry name" value="DNA_repair_Rad51/TF_NusA_a-hlx"/>
</dbReference>
<dbReference type="SMART" id="SM00316">
    <property type="entry name" value="S1"/>
    <property type="match status" value="1"/>
</dbReference>
<dbReference type="RefSeq" id="WP_114280291.1">
    <property type="nucleotide sequence ID" value="NZ_QPJY01000007.1"/>
</dbReference>
<dbReference type="GO" id="GO:0006353">
    <property type="term" value="P:DNA-templated transcription termination"/>
    <property type="evidence" value="ECO:0007669"/>
    <property type="project" value="UniProtKB-UniRule"/>
</dbReference>
<dbReference type="Gene3D" id="3.30.1480.10">
    <property type="entry name" value="NusA, N-terminal domain"/>
    <property type="match status" value="1"/>
</dbReference>
<dbReference type="Pfam" id="PF00575">
    <property type="entry name" value="S1"/>
    <property type="match status" value="1"/>
</dbReference>
<sequence>MSKEVLLVVEAVSNEKGVDKDVIFAALEAALATATKKRHGGDIDVRVAIDRKTGDYQTFRRWEVADPAVEAEEGIENPEAQLSLEEARQRVPGIEPGESVEEPMESIAFGRIAAQTAKQVIVQKVREAERARVVDAFQDRVGTLVMGVVKKAERGTVVLDLGNNAEGFISREDMIPREAVRPGDRLRGYLYDVRSEPRGPQLFVSRTRPEMLVELFKIEVPEIGEELIEIRGAARDPGSRAKIAVKSNDPRIDPVGACVGMRGSRVQAVSGELSGERVDIVLWDENPAQFVINAMSPAEVVSIVVDEDSHAMDVAVAEEQLSQAIGRSGQNVRLASELTGWVLNVMSVEQAEAKSESEAAALVRNFMDQLDVDEEVATILAQEGFSTLEEVAYVPINEMMEIEEFNEDIVNELRNRARDVLLTQAIVSEEQLESTEPAEDLLAMEGMDRHLAYLLASRGIVTMDDLAEQSVDELLDIEGMDAERAASLIMTARAPWFADEQ</sequence>
<evidence type="ECO:0000256" key="6">
    <source>
        <dbReference type="ARBA" id="ARBA00023163"/>
    </source>
</evidence>
<dbReference type="CDD" id="cd02134">
    <property type="entry name" value="KH-II_NusA_rpt1"/>
    <property type="match status" value="1"/>
</dbReference>
<proteinExistence type="inferred from homology"/>
<dbReference type="NCBIfam" id="TIGR01953">
    <property type="entry name" value="NusA"/>
    <property type="match status" value="1"/>
</dbReference>
<dbReference type="EMBL" id="QPJY01000007">
    <property type="protein sequence ID" value="RCX28353.1"/>
    <property type="molecule type" value="Genomic_DNA"/>
</dbReference>
<dbReference type="InterPro" id="IPR010213">
    <property type="entry name" value="TF_NusA"/>
</dbReference>
<keyword evidence="5 7" id="KW-0805">Transcription regulation</keyword>
<keyword evidence="4 7" id="KW-0694">RNA-binding</keyword>
<reference evidence="9 10" key="1">
    <citation type="submission" date="2018-07" db="EMBL/GenBank/DDBJ databases">
        <title>Genomic Encyclopedia of Type Strains, Phase IV (KMG-IV): sequencing the most valuable type-strain genomes for metagenomic binning, comparative biology and taxonomic classification.</title>
        <authorList>
            <person name="Goeker M."/>
        </authorList>
    </citation>
    <scope>NUCLEOTIDE SEQUENCE [LARGE SCALE GENOMIC DNA]</scope>
    <source>
        <strain evidence="9 10">DSM 26407</strain>
    </source>
</reference>
<comment type="subunit">
    <text evidence="7">Monomer. Binds directly to the core enzyme of the DNA-dependent RNA polymerase and to nascent RNA.</text>
</comment>
<evidence type="ECO:0000256" key="4">
    <source>
        <dbReference type="ARBA" id="ARBA00022884"/>
    </source>
</evidence>
<comment type="function">
    <text evidence="7">Participates in both transcription termination and antitermination.</text>
</comment>
<evidence type="ECO:0000313" key="10">
    <source>
        <dbReference type="Proteomes" id="UP000252707"/>
    </source>
</evidence>
<evidence type="ECO:0000256" key="1">
    <source>
        <dbReference type="ARBA" id="ARBA00022472"/>
    </source>
</evidence>
<dbReference type="InterPro" id="IPR036555">
    <property type="entry name" value="NusA_N_sf"/>
</dbReference>
<dbReference type="PROSITE" id="PS50126">
    <property type="entry name" value="S1"/>
    <property type="match status" value="1"/>
</dbReference>
<evidence type="ECO:0000259" key="8">
    <source>
        <dbReference type="PROSITE" id="PS50126"/>
    </source>
</evidence>
<evidence type="ECO:0000256" key="7">
    <source>
        <dbReference type="HAMAP-Rule" id="MF_00945"/>
    </source>
</evidence>
<dbReference type="InterPro" id="IPR009019">
    <property type="entry name" value="KH_sf_prok-type"/>
</dbReference>
<dbReference type="FunFam" id="3.30.300.20:FF:000005">
    <property type="entry name" value="Transcription termination/antitermination protein NusA"/>
    <property type="match status" value="1"/>
</dbReference>
<dbReference type="OrthoDB" id="9807233at2"/>
<protein>
    <recommendedName>
        <fullName evidence="7">Transcription termination/antitermination protein NusA</fullName>
    </recommendedName>
</protein>
<dbReference type="PANTHER" id="PTHR22648:SF0">
    <property type="entry name" value="TRANSCRIPTION TERMINATION_ANTITERMINATION PROTEIN NUSA"/>
    <property type="match status" value="1"/>
</dbReference>
<dbReference type="FunFam" id="3.30.300.20:FF:000002">
    <property type="entry name" value="Transcription termination/antitermination protein NusA"/>
    <property type="match status" value="1"/>
</dbReference>
<dbReference type="CDD" id="cd04455">
    <property type="entry name" value="S1_NusA"/>
    <property type="match status" value="1"/>
</dbReference>
<dbReference type="CDD" id="cd22529">
    <property type="entry name" value="KH-II_NusA_rpt2"/>
    <property type="match status" value="1"/>
</dbReference>
<dbReference type="InterPro" id="IPR030842">
    <property type="entry name" value="TF_NusA_bacterial"/>
</dbReference>
<dbReference type="PANTHER" id="PTHR22648">
    <property type="entry name" value="TRANSCRIPTION TERMINATION FACTOR NUSA"/>
    <property type="match status" value="1"/>
</dbReference>
<gene>
    <name evidence="7" type="primary">nusA</name>
    <name evidence="9" type="ORF">DFQ59_10799</name>
</gene>
<dbReference type="InterPro" id="IPR012340">
    <property type="entry name" value="NA-bd_OB-fold"/>
</dbReference>
<dbReference type="InterPro" id="IPR010214">
    <property type="entry name" value="Tscrpt_termin_fac_NusA_C_rpt"/>
</dbReference>
<dbReference type="Pfam" id="PF08529">
    <property type="entry name" value="NusA_N"/>
    <property type="match status" value="1"/>
</dbReference>
<dbReference type="GO" id="GO:0003700">
    <property type="term" value="F:DNA-binding transcription factor activity"/>
    <property type="evidence" value="ECO:0007669"/>
    <property type="project" value="InterPro"/>
</dbReference>
<dbReference type="SUPFAM" id="SSF50249">
    <property type="entry name" value="Nucleic acid-binding proteins"/>
    <property type="match status" value="1"/>
</dbReference>
<dbReference type="SUPFAM" id="SSF47794">
    <property type="entry name" value="Rad51 N-terminal domain-like"/>
    <property type="match status" value="2"/>
</dbReference>
<keyword evidence="6 7" id="KW-0804">Transcription</keyword>
<dbReference type="PROSITE" id="PS50084">
    <property type="entry name" value="KH_TYPE_1"/>
    <property type="match status" value="1"/>
</dbReference>
<feature type="domain" description="S1 motif" evidence="8">
    <location>
        <begin position="142"/>
        <end position="207"/>
    </location>
</feature>
<comment type="caution">
    <text evidence="9">The sequence shown here is derived from an EMBL/GenBank/DDBJ whole genome shotgun (WGS) entry which is preliminary data.</text>
</comment>
<keyword evidence="10" id="KW-1185">Reference proteome</keyword>
<dbReference type="Gene3D" id="1.10.150.20">
    <property type="entry name" value="5' to 3' exonuclease, C-terminal subdomain"/>
    <property type="match status" value="2"/>
</dbReference>
<keyword evidence="2 7" id="KW-0963">Cytoplasm</keyword>
<dbReference type="NCBIfam" id="TIGR01954">
    <property type="entry name" value="nusA_Cterm_rpt"/>
    <property type="match status" value="2"/>
</dbReference>
<dbReference type="Proteomes" id="UP000252707">
    <property type="component" value="Unassembled WGS sequence"/>
</dbReference>
<comment type="similarity">
    <text evidence="7">Belongs to the NusA family.</text>
</comment>
<dbReference type="HAMAP" id="MF_00945_B">
    <property type="entry name" value="NusA_B"/>
    <property type="match status" value="1"/>
</dbReference>
<dbReference type="Pfam" id="PF14520">
    <property type="entry name" value="HHH_5"/>
    <property type="match status" value="1"/>
</dbReference>
<keyword evidence="1 7" id="KW-0806">Transcription termination</keyword>